<dbReference type="PANTHER" id="PTHR36512:SF3">
    <property type="entry name" value="BLR5678 PROTEIN"/>
    <property type="match status" value="1"/>
</dbReference>
<dbReference type="EMBL" id="JAGGJZ010000001">
    <property type="protein sequence ID" value="MBP1889021.1"/>
    <property type="molecule type" value="Genomic_DNA"/>
</dbReference>
<evidence type="ECO:0000313" key="2">
    <source>
        <dbReference type="EMBL" id="MBP1889021.1"/>
    </source>
</evidence>
<accession>A0ABS4EYF3</accession>
<dbReference type="SUPFAM" id="SSF56266">
    <property type="entry name" value="DmpA/ArgJ-like"/>
    <property type="match status" value="1"/>
</dbReference>
<comment type="similarity">
    <text evidence="1">Belongs to the peptidase S58 family.</text>
</comment>
<evidence type="ECO:0000313" key="3">
    <source>
        <dbReference type="Proteomes" id="UP000783390"/>
    </source>
</evidence>
<dbReference type="Proteomes" id="UP000783390">
    <property type="component" value="Unassembled WGS sequence"/>
</dbReference>
<protein>
    <submittedName>
        <fullName evidence="2">L-aminopeptidase/D-esterase-like protein</fullName>
    </submittedName>
</protein>
<name>A0ABS4EYF3_9CLOT</name>
<organism evidence="2 3">
    <name type="scientific">Clostridium moniliforme</name>
    <dbReference type="NCBI Taxonomy" id="39489"/>
    <lineage>
        <taxon>Bacteria</taxon>
        <taxon>Bacillati</taxon>
        <taxon>Bacillota</taxon>
        <taxon>Clostridia</taxon>
        <taxon>Eubacteriales</taxon>
        <taxon>Clostridiaceae</taxon>
        <taxon>Clostridium</taxon>
    </lineage>
</organism>
<reference evidence="2 3" key="1">
    <citation type="submission" date="2021-03" db="EMBL/GenBank/DDBJ databases">
        <title>Genomic Encyclopedia of Type Strains, Phase IV (KMG-IV): sequencing the most valuable type-strain genomes for metagenomic binning, comparative biology and taxonomic classification.</title>
        <authorList>
            <person name="Goeker M."/>
        </authorList>
    </citation>
    <scope>NUCLEOTIDE SEQUENCE [LARGE SCALE GENOMIC DNA]</scope>
    <source>
        <strain evidence="2 3">DSM 3984</strain>
    </source>
</reference>
<comment type="caution">
    <text evidence="2">The sequence shown here is derived from an EMBL/GenBank/DDBJ whole genome shotgun (WGS) entry which is preliminary data.</text>
</comment>
<sequence>MKEIKFTDIEGIKLGHAQNEVGCTGCSVIICEKGATGGVDVRGGSPGTRETDLLDPSEMVEKINAVVLSGGSAFGLDASSGVMEYLEERNIGFDVKVTKVPIVCSAVLFDLALGNPKIRPDKRMGYEACINSEKYNDDTNGNIGAGYGATVGKILGESTAMKGGLGTYAVEVGPLKVGAIVAVNCLGDVVNPENLEIIAGALDKKTNTFLNSEELLLKNLENPKNPFKGNTTIGVIVTNGDFTKAQAKKIASMAHNGFGRTMRPAHTMFDGDTIFTMSTNEVPSDVSTVGMIAAKVMEKAIIRAVKEASSINGVPSFNDLKN</sequence>
<dbReference type="RefSeq" id="WP_209795731.1">
    <property type="nucleotide sequence ID" value="NZ_JAGGJZ010000001.1"/>
</dbReference>
<proteinExistence type="inferred from homology"/>
<evidence type="ECO:0000256" key="1">
    <source>
        <dbReference type="ARBA" id="ARBA00007068"/>
    </source>
</evidence>
<dbReference type="Gene3D" id="3.60.70.12">
    <property type="entry name" value="L-amino peptidase D-ALA esterase/amidase"/>
    <property type="match status" value="1"/>
</dbReference>
<dbReference type="InterPro" id="IPR005321">
    <property type="entry name" value="Peptidase_S58_DmpA"/>
</dbReference>
<dbReference type="CDD" id="cd02252">
    <property type="entry name" value="nylC_like"/>
    <property type="match status" value="1"/>
</dbReference>
<keyword evidence="3" id="KW-1185">Reference proteome</keyword>
<dbReference type="PANTHER" id="PTHR36512">
    <property type="entry name" value="D-AMINOPEPTIDASE"/>
    <property type="match status" value="1"/>
</dbReference>
<dbReference type="Pfam" id="PF03576">
    <property type="entry name" value="Peptidase_S58"/>
    <property type="match status" value="1"/>
</dbReference>
<dbReference type="InterPro" id="IPR016117">
    <property type="entry name" value="ArgJ-like_dom_sf"/>
</dbReference>
<gene>
    <name evidence="2" type="ORF">J2Z53_000600</name>
</gene>